<accession>A0A239FIG6</accession>
<evidence type="ECO:0000256" key="1">
    <source>
        <dbReference type="SAM" id="Coils"/>
    </source>
</evidence>
<dbReference type="OrthoDB" id="7390084at2"/>
<feature type="coiled-coil region" evidence="1">
    <location>
        <begin position="74"/>
        <end position="101"/>
    </location>
</feature>
<dbReference type="EMBL" id="FZOS01000009">
    <property type="protein sequence ID" value="SNS56597.1"/>
    <property type="molecule type" value="Genomic_DNA"/>
</dbReference>
<feature type="chain" id="PRO_5012805596" description="Lipoprotein" evidence="2">
    <location>
        <begin position="18"/>
        <end position="238"/>
    </location>
</feature>
<protein>
    <recommendedName>
        <fullName evidence="5">Lipoprotein</fullName>
    </recommendedName>
</protein>
<proteinExistence type="predicted"/>
<dbReference type="AlphaFoldDB" id="A0A239FIG6"/>
<sequence>MQWMRIAAALAAPMLLAGCLLQPGKFSSGLTVKADRSYSFAYKGEVYALDPSEMMESSLGSIGSDTDEGELTDEQKAEKAAEKAQKAKEKAETEVKRKAVAEALMKETGYRSVVYLGNGKYLIDYEISGKLDHSFVYPFNSDAEIVLPFIAVELRKDGSVRVSAPAFAGSTDQRASAPGMPSRNDVLDGSFTLTTDAEIVMHNEESGVQPGAGGMKTLTWRVTPLTKDAPKASLRLAK</sequence>
<reference evidence="4" key="1">
    <citation type="submission" date="2017-06" db="EMBL/GenBank/DDBJ databases">
        <authorList>
            <person name="Varghese N."/>
            <person name="Submissions S."/>
        </authorList>
    </citation>
    <scope>NUCLEOTIDE SEQUENCE [LARGE SCALE GENOMIC DNA]</scope>
    <source>
        <strain evidence="4">LNB2</strain>
    </source>
</reference>
<evidence type="ECO:0000313" key="4">
    <source>
        <dbReference type="Proteomes" id="UP000198281"/>
    </source>
</evidence>
<dbReference type="PROSITE" id="PS51257">
    <property type="entry name" value="PROKAR_LIPOPROTEIN"/>
    <property type="match status" value="1"/>
</dbReference>
<dbReference type="RefSeq" id="WP_089219506.1">
    <property type="nucleotide sequence ID" value="NZ_FZOS01000009.1"/>
</dbReference>
<name>A0A239FIG6_9SPHN</name>
<evidence type="ECO:0000256" key="2">
    <source>
        <dbReference type="SAM" id="SignalP"/>
    </source>
</evidence>
<feature type="signal peptide" evidence="2">
    <location>
        <begin position="1"/>
        <end position="17"/>
    </location>
</feature>
<gene>
    <name evidence="3" type="ORF">SAMN06295912_10956</name>
</gene>
<keyword evidence="1" id="KW-0175">Coiled coil</keyword>
<evidence type="ECO:0000313" key="3">
    <source>
        <dbReference type="EMBL" id="SNS56597.1"/>
    </source>
</evidence>
<keyword evidence="2" id="KW-0732">Signal</keyword>
<dbReference type="Proteomes" id="UP000198281">
    <property type="component" value="Unassembled WGS sequence"/>
</dbReference>
<evidence type="ECO:0008006" key="5">
    <source>
        <dbReference type="Google" id="ProtNLM"/>
    </source>
</evidence>
<organism evidence="3 4">
    <name type="scientific">Edaphosphingomonas laterariae</name>
    <dbReference type="NCBI Taxonomy" id="861865"/>
    <lineage>
        <taxon>Bacteria</taxon>
        <taxon>Pseudomonadati</taxon>
        <taxon>Pseudomonadota</taxon>
        <taxon>Alphaproteobacteria</taxon>
        <taxon>Sphingomonadales</taxon>
        <taxon>Rhizorhabdaceae</taxon>
        <taxon>Edaphosphingomonas</taxon>
    </lineage>
</organism>
<keyword evidence="4" id="KW-1185">Reference proteome</keyword>